<feature type="transmembrane region" description="Helical" evidence="1">
    <location>
        <begin position="6"/>
        <end position="25"/>
    </location>
</feature>
<keyword evidence="1" id="KW-1133">Transmembrane helix</keyword>
<name>A0ABW6CLL2_9CAUL</name>
<protein>
    <submittedName>
        <fullName evidence="2">DUF4230 domain-containing protein</fullName>
    </submittedName>
</protein>
<keyword evidence="3" id="KW-1185">Reference proteome</keyword>
<evidence type="ECO:0000256" key="1">
    <source>
        <dbReference type="SAM" id="Phobius"/>
    </source>
</evidence>
<keyword evidence="1" id="KW-0472">Membrane</keyword>
<dbReference type="Proteomes" id="UP001598130">
    <property type="component" value="Unassembled WGS sequence"/>
</dbReference>
<organism evidence="2 3">
    <name type="scientific">Phenylobacterium ferrooxidans</name>
    <dbReference type="NCBI Taxonomy" id="2982689"/>
    <lineage>
        <taxon>Bacteria</taxon>
        <taxon>Pseudomonadati</taxon>
        <taxon>Pseudomonadota</taxon>
        <taxon>Alphaproteobacteria</taxon>
        <taxon>Caulobacterales</taxon>
        <taxon>Caulobacteraceae</taxon>
        <taxon>Phenylobacterium</taxon>
    </lineage>
</organism>
<proteinExistence type="predicted"/>
<dbReference type="EMBL" id="JAOTJD010000012">
    <property type="protein sequence ID" value="MFD3263957.1"/>
    <property type="molecule type" value="Genomic_DNA"/>
</dbReference>
<reference evidence="2 3" key="1">
    <citation type="submission" date="2022-09" db="EMBL/GenBank/DDBJ databases">
        <title>New species of Phenylobacterium.</title>
        <authorList>
            <person name="Mieszkin S."/>
        </authorList>
    </citation>
    <scope>NUCLEOTIDE SEQUENCE [LARGE SCALE GENOMIC DNA]</scope>
    <source>
        <strain evidence="2 3">HK31-G</strain>
    </source>
</reference>
<sequence>MAGKTMTWIAGAGVAAALVTGGYYAGYDAAQRESSDTQVRSLGVFSQQTERVLAATVTNLQAENRLVVYQYTGDVRVAAEKSDLGGLLKTSQELTVPATVSYFVDMSRLRPEHVSFDKATQTVRVKLPPLMIGDPAFQPERARAANGGLLTLNADVVQDLNRVNYRSARKAFVRQAQQRQFVDLARDQARKNVEAYFEIPLRVVGSPNIKVTSSF</sequence>
<comment type="caution">
    <text evidence="2">The sequence shown here is derived from an EMBL/GenBank/DDBJ whole genome shotgun (WGS) entry which is preliminary data.</text>
</comment>
<accession>A0ABW6CLL2</accession>
<evidence type="ECO:0000313" key="2">
    <source>
        <dbReference type="EMBL" id="MFD3263957.1"/>
    </source>
</evidence>
<dbReference type="Pfam" id="PF14014">
    <property type="entry name" value="DUF4230"/>
    <property type="match status" value="1"/>
</dbReference>
<evidence type="ECO:0000313" key="3">
    <source>
        <dbReference type="Proteomes" id="UP001598130"/>
    </source>
</evidence>
<gene>
    <name evidence="2" type="ORF">OCL97_08290</name>
</gene>
<keyword evidence="1" id="KW-0812">Transmembrane</keyword>
<dbReference type="RefSeq" id="WP_377369253.1">
    <property type="nucleotide sequence ID" value="NZ_JAOTJD010000012.1"/>
</dbReference>
<dbReference type="InterPro" id="IPR025324">
    <property type="entry name" value="DUF4230"/>
</dbReference>